<proteinExistence type="predicted"/>
<dbReference type="PROSITE" id="PS51450">
    <property type="entry name" value="LRR"/>
    <property type="match status" value="1"/>
</dbReference>
<feature type="region of interest" description="Disordered" evidence="3">
    <location>
        <begin position="430"/>
        <end position="449"/>
    </location>
</feature>
<evidence type="ECO:0000256" key="2">
    <source>
        <dbReference type="ARBA" id="ARBA00022737"/>
    </source>
</evidence>
<dbReference type="InterPro" id="IPR032675">
    <property type="entry name" value="LRR_dom_sf"/>
</dbReference>
<evidence type="ECO:0008006" key="6">
    <source>
        <dbReference type="Google" id="ProtNLM"/>
    </source>
</evidence>
<evidence type="ECO:0000256" key="1">
    <source>
        <dbReference type="ARBA" id="ARBA00022614"/>
    </source>
</evidence>
<dbReference type="AlphaFoldDB" id="C3Y628"/>
<dbReference type="eggNOG" id="KOG0619">
    <property type="taxonomic scope" value="Eukaryota"/>
</dbReference>
<gene>
    <name evidence="5" type="ORF">BRAFLDRAFT_96555</name>
</gene>
<dbReference type="InterPro" id="IPR003591">
    <property type="entry name" value="Leu-rich_rpt_typical-subtyp"/>
</dbReference>
<dbReference type="Pfam" id="PF13855">
    <property type="entry name" value="LRR_8"/>
    <property type="match status" value="1"/>
</dbReference>
<dbReference type="Gene3D" id="3.80.10.10">
    <property type="entry name" value="Ribonuclease Inhibitor"/>
    <property type="match status" value="1"/>
</dbReference>
<sequence>MAKSKALVWLCLVSYHVLFVLTVAQPCPNNCFVDNESSANLLACRCPQKSGAMSACSWAGHGGMYSFPICLKTIPTDFIKRTRSIFIEHLCSSTLQQRAFSKVSHLHLLKIQRSNVSKVQRWAFMGLPLLQSLHLQDNRIIILEPDAFLGLDKLNHLYLDKNMISFLSHQAFRGLPLLDSLWLENNLLRSVPTVSLLQPRTLRYVYLENNRISVIDSKVMPLQQNQRVRLLMGKIKVQCDEWFICNQRRLYHLSFHPLLTCASPADLKGLFPSNIRKGICQTTTYRPHQMNRSTQHKEMSVTTVTTNVVSTGPQITNSSLYHETIVTEDYTEIYPTDMTASKHTTAIDIIVLLEGDPVISEDVNSFIAIAFCVPLLLVLATVSAFLVCEFCSGTEPAAHDVAPEADEEAPPNTAGNIEPYAVTYADPEELQGSEGNSATDIRPAPPCDKTPETTCTIKPYAVAYAEDEGAGIQPYAVAYDEEPGPQIQCHRETSIGDQEQDDNYKIKPTSRCQQLTAYSPNMRKTIHWQVPVRVLMERTK</sequence>
<evidence type="ECO:0000313" key="5">
    <source>
        <dbReference type="EMBL" id="EEN64425.1"/>
    </source>
</evidence>
<dbReference type="SUPFAM" id="SSF52058">
    <property type="entry name" value="L domain-like"/>
    <property type="match status" value="1"/>
</dbReference>
<accession>C3Y628</accession>
<keyword evidence="1" id="KW-0433">Leucine-rich repeat</keyword>
<name>C3Y628_BRAFL</name>
<evidence type="ECO:0000256" key="3">
    <source>
        <dbReference type="SAM" id="MobiDB-lite"/>
    </source>
</evidence>
<feature type="chain" id="PRO_5002933357" description="LRRCT domain-containing protein" evidence="4">
    <location>
        <begin position="25"/>
        <end position="540"/>
    </location>
</feature>
<evidence type="ECO:0000256" key="4">
    <source>
        <dbReference type="SAM" id="SignalP"/>
    </source>
</evidence>
<keyword evidence="2" id="KW-0677">Repeat</keyword>
<organism>
    <name type="scientific">Branchiostoma floridae</name>
    <name type="common">Florida lancelet</name>
    <name type="synonym">Amphioxus</name>
    <dbReference type="NCBI Taxonomy" id="7739"/>
    <lineage>
        <taxon>Eukaryota</taxon>
        <taxon>Metazoa</taxon>
        <taxon>Chordata</taxon>
        <taxon>Cephalochordata</taxon>
        <taxon>Leptocardii</taxon>
        <taxon>Amphioxiformes</taxon>
        <taxon>Branchiostomatidae</taxon>
        <taxon>Branchiostoma</taxon>
    </lineage>
</organism>
<dbReference type="EMBL" id="GG666487">
    <property type="protein sequence ID" value="EEN64425.1"/>
    <property type="molecule type" value="Genomic_DNA"/>
</dbReference>
<keyword evidence="4" id="KW-0732">Signal</keyword>
<feature type="signal peptide" evidence="4">
    <location>
        <begin position="1"/>
        <end position="24"/>
    </location>
</feature>
<dbReference type="SMART" id="SM00369">
    <property type="entry name" value="LRR_TYP"/>
    <property type="match status" value="3"/>
</dbReference>
<protein>
    <recommendedName>
        <fullName evidence="6">LRRCT domain-containing protein</fullName>
    </recommendedName>
</protein>
<dbReference type="InParanoid" id="C3Y628"/>
<dbReference type="InterPro" id="IPR001611">
    <property type="entry name" value="Leu-rich_rpt"/>
</dbReference>
<reference evidence="5" key="1">
    <citation type="journal article" date="2008" name="Nature">
        <title>The amphioxus genome and the evolution of the chordate karyotype.</title>
        <authorList>
            <consortium name="US DOE Joint Genome Institute (JGI-PGF)"/>
            <person name="Putnam N.H."/>
            <person name="Butts T."/>
            <person name="Ferrier D.E.K."/>
            <person name="Furlong R.F."/>
            <person name="Hellsten U."/>
            <person name="Kawashima T."/>
            <person name="Robinson-Rechavi M."/>
            <person name="Shoguchi E."/>
            <person name="Terry A."/>
            <person name="Yu J.-K."/>
            <person name="Benito-Gutierrez E.L."/>
            <person name="Dubchak I."/>
            <person name="Garcia-Fernandez J."/>
            <person name="Gibson-Brown J.J."/>
            <person name="Grigoriev I.V."/>
            <person name="Horton A.C."/>
            <person name="de Jong P.J."/>
            <person name="Jurka J."/>
            <person name="Kapitonov V.V."/>
            <person name="Kohara Y."/>
            <person name="Kuroki Y."/>
            <person name="Lindquist E."/>
            <person name="Lucas S."/>
            <person name="Osoegawa K."/>
            <person name="Pennacchio L.A."/>
            <person name="Salamov A.A."/>
            <person name="Satou Y."/>
            <person name="Sauka-Spengler T."/>
            <person name="Schmutz J."/>
            <person name="Shin-I T."/>
            <person name="Toyoda A."/>
            <person name="Bronner-Fraser M."/>
            <person name="Fujiyama A."/>
            <person name="Holland L.Z."/>
            <person name="Holland P.W.H."/>
            <person name="Satoh N."/>
            <person name="Rokhsar D.S."/>
        </authorList>
    </citation>
    <scope>NUCLEOTIDE SEQUENCE [LARGE SCALE GENOMIC DNA]</scope>
    <source>
        <strain evidence="5">S238N-H82</strain>
        <tissue evidence="5">Testes</tissue>
    </source>
</reference>
<dbReference type="PANTHER" id="PTHR24366">
    <property type="entry name" value="IG(IMMUNOGLOBULIN) AND LRR(LEUCINE RICH REPEAT) DOMAINS"/>
    <property type="match status" value="1"/>
</dbReference>